<dbReference type="PANTHER" id="PTHR10430:SF16">
    <property type="entry name" value="PEROXIREDOXIN-5, MITOCHONDRIAL"/>
    <property type="match status" value="1"/>
</dbReference>
<dbReference type="RefSeq" id="XP_004338942.1">
    <property type="nucleotide sequence ID" value="XM_004338894.1"/>
</dbReference>
<comment type="function">
    <text evidence="7">Thiol-specific peroxidase that catalyzes the reduction of hydrogen peroxide and organic hydroperoxides to water and alcohols, respectively. Plays a role in cell protection against oxidative stress by detoxifying peroxides.</text>
</comment>
<dbReference type="Gene3D" id="3.40.30.10">
    <property type="entry name" value="Glutaredoxin"/>
    <property type="match status" value="1"/>
</dbReference>
<dbReference type="GO" id="GO:0008379">
    <property type="term" value="F:thioredoxin peroxidase activity"/>
    <property type="evidence" value="ECO:0007669"/>
    <property type="project" value="InterPro"/>
</dbReference>
<evidence type="ECO:0000256" key="3">
    <source>
        <dbReference type="ARBA" id="ARBA00022862"/>
    </source>
</evidence>
<dbReference type="EMBL" id="KB007981">
    <property type="protein sequence ID" value="ELR16929.1"/>
    <property type="molecule type" value="Genomic_DNA"/>
</dbReference>
<feature type="active site" description="Cysteine sulfenic acid (-SOH) intermediate" evidence="6">
    <location>
        <position position="77"/>
    </location>
</feature>
<protein>
    <submittedName>
        <fullName evidence="9">Peroxiredoxin2F, mitochondrial, putative</fullName>
    </submittedName>
</protein>
<dbReference type="GO" id="GO:0045454">
    <property type="term" value="P:cell redox homeostasis"/>
    <property type="evidence" value="ECO:0007669"/>
    <property type="project" value="TreeGrafter"/>
</dbReference>
<evidence type="ECO:0000256" key="1">
    <source>
        <dbReference type="ARBA" id="ARBA00010505"/>
    </source>
</evidence>
<dbReference type="GO" id="GO:0005737">
    <property type="term" value="C:cytoplasm"/>
    <property type="evidence" value="ECO:0007669"/>
    <property type="project" value="TreeGrafter"/>
</dbReference>
<keyword evidence="4 7" id="KW-0560">Oxidoreductase</keyword>
<dbReference type="GeneID" id="14917576"/>
<dbReference type="FunFam" id="3.40.30.10:FF:000020">
    <property type="entry name" value="Peroxiredoxin"/>
    <property type="match status" value="1"/>
</dbReference>
<dbReference type="Pfam" id="PF08534">
    <property type="entry name" value="Redoxin"/>
    <property type="match status" value="1"/>
</dbReference>
<dbReference type="GO" id="GO:0042744">
    <property type="term" value="P:hydrogen peroxide catabolic process"/>
    <property type="evidence" value="ECO:0007669"/>
    <property type="project" value="TreeGrafter"/>
</dbReference>
<keyword evidence="3 7" id="KW-0049">Antioxidant</keyword>
<evidence type="ECO:0000259" key="8">
    <source>
        <dbReference type="PROSITE" id="PS51352"/>
    </source>
</evidence>
<dbReference type="PANTHER" id="PTHR10430">
    <property type="entry name" value="PEROXIREDOXIN"/>
    <property type="match status" value="1"/>
</dbReference>
<evidence type="ECO:0000313" key="9">
    <source>
        <dbReference type="EMBL" id="ELR16929.1"/>
    </source>
</evidence>
<dbReference type="InterPro" id="IPR013740">
    <property type="entry name" value="Redoxin"/>
</dbReference>
<keyword evidence="2 7" id="KW-0575">Peroxidase</keyword>
<evidence type="ECO:0000256" key="7">
    <source>
        <dbReference type="RuleBase" id="RU366011"/>
    </source>
</evidence>
<dbReference type="PROSITE" id="PS51352">
    <property type="entry name" value="THIOREDOXIN_2"/>
    <property type="match status" value="1"/>
</dbReference>
<keyword evidence="10" id="KW-1185">Reference proteome</keyword>
<dbReference type="CDD" id="cd03013">
    <property type="entry name" value="PRX5_like"/>
    <property type="match status" value="1"/>
</dbReference>
<dbReference type="VEuPathDB" id="AmoebaDB:ACA1_043600"/>
<proteinExistence type="inferred from homology"/>
<dbReference type="SUPFAM" id="SSF52833">
    <property type="entry name" value="Thioredoxin-like"/>
    <property type="match status" value="1"/>
</dbReference>
<dbReference type="STRING" id="1257118.L8GUR3"/>
<evidence type="ECO:0000313" key="10">
    <source>
        <dbReference type="Proteomes" id="UP000011083"/>
    </source>
</evidence>
<dbReference type="Proteomes" id="UP000011083">
    <property type="component" value="Unassembled WGS sequence"/>
</dbReference>
<evidence type="ECO:0000256" key="5">
    <source>
        <dbReference type="ARBA" id="ARBA00023284"/>
    </source>
</evidence>
<dbReference type="AlphaFoldDB" id="L8GUR3"/>
<evidence type="ECO:0000256" key="2">
    <source>
        <dbReference type="ARBA" id="ARBA00022559"/>
    </source>
</evidence>
<keyword evidence="5 7" id="KW-0676">Redox-active center</keyword>
<evidence type="ECO:0000256" key="6">
    <source>
        <dbReference type="PIRSR" id="PIRSR637944-1"/>
    </source>
</evidence>
<comment type="similarity">
    <text evidence="1 7">Belongs to the peroxiredoxin family. Prx5 subfamily.</text>
</comment>
<organism evidence="9 10">
    <name type="scientific">Acanthamoeba castellanii (strain ATCC 30010 / Neff)</name>
    <dbReference type="NCBI Taxonomy" id="1257118"/>
    <lineage>
        <taxon>Eukaryota</taxon>
        <taxon>Amoebozoa</taxon>
        <taxon>Discosea</taxon>
        <taxon>Longamoebia</taxon>
        <taxon>Centramoebida</taxon>
        <taxon>Acanthamoebidae</taxon>
        <taxon>Acanthamoeba</taxon>
    </lineage>
</organism>
<gene>
    <name evidence="9" type="ORF">ACA1_043600</name>
</gene>
<dbReference type="InterPro" id="IPR037944">
    <property type="entry name" value="PRX5-like"/>
</dbReference>
<dbReference type="KEGG" id="acan:ACA1_043600"/>
<feature type="domain" description="Thioredoxin" evidence="8">
    <location>
        <begin position="32"/>
        <end position="175"/>
    </location>
</feature>
<evidence type="ECO:0000256" key="4">
    <source>
        <dbReference type="ARBA" id="ARBA00023002"/>
    </source>
</evidence>
<accession>L8GUR3</accession>
<name>L8GUR3_ACACF</name>
<dbReference type="GO" id="GO:0034599">
    <property type="term" value="P:cellular response to oxidative stress"/>
    <property type="evidence" value="ECO:0007669"/>
    <property type="project" value="InterPro"/>
</dbReference>
<dbReference type="OMA" id="HVPEYIQ"/>
<dbReference type="OrthoDB" id="1882547at2759"/>
<reference evidence="9 10" key="1">
    <citation type="journal article" date="2013" name="Genome Biol.">
        <title>Genome of Acanthamoeba castellanii highlights extensive lateral gene transfer and early evolution of tyrosine kinase signaling.</title>
        <authorList>
            <person name="Clarke M."/>
            <person name="Lohan A.J."/>
            <person name="Liu B."/>
            <person name="Lagkouvardos I."/>
            <person name="Roy S."/>
            <person name="Zafar N."/>
            <person name="Bertelli C."/>
            <person name="Schilde C."/>
            <person name="Kianianmomeni A."/>
            <person name="Burglin T.R."/>
            <person name="Frech C."/>
            <person name="Turcotte B."/>
            <person name="Kopec K.O."/>
            <person name="Synnott J.M."/>
            <person name="Choo C."/>
            <person name="Paponov I."/>
            <person name="Finkler A."/>
            <person name="Soon Heng Tan C."/>
            <person name="Hutchins A.P."/>
            <person name="Weinmeier T."/>
            <person name="Rattei T."/>
            <person name="Chu J.S."/>
            <person name="Gimenez G."/>
            <person name="Irimia M."/>
            <person name="Rigden D.J."/>
            <person name="Fitzpatrick D.A."/>
            <person name="Lorenzo-Morales J."/>
            <person name="Bateman A."/>
            <person name="Chiu C.H."/>
            <person name="Tang P."/>
            <person name="Hegemann P."/>
            <person name="Fromm H."/>
            <person name="Raoult D."/>
            <person name="Greub G."/>
            <person name="Miranda-Saavedra D."/>
            <person name="Chen N."/>
            <person name="Nash P."/>
            <person name="Ginger M.L."/>
            <person name="Horn M."/>
            <person name="Schaap P."/>
            <person name="Caler L."/>
            <person name="Loftus B."/>
        </authorList>
    </citation>
    <scope>NUCLEOTIDE SEQUENCE [LARGE SCALE GENOMIC DNA]</scope>
    <source>
        <strain evidence="9 10">Neff</strain>
    </source>
</reference>
<sequence length="175" mass="18900">MNRTASVSRTAFTVAARQTTVRGSQALFARSYAVGQNLLEGQANLKAVDGKDLSLTDLFKGKKVVVFGLPGAFTPVCTSRHVPGYVDSADKFKAKGVDNVVCVSVNDPFVMKAWGESLKANNITLVADWDSSFTKLVDKELDLSAAGLGKRCRRYSLIVDNGKIVKENIENAPNE</sequence>
<dbReference type="InterPro" id="IPR036249">
    <property type="entry name" value="Thioredoxin-like_sf"/>
</dbReference>
<dbReference type="InterPro" id="IPR013766">
    <property type="entry name" value="Thioredoxin_domain"/>
</dbReference>